<name>V8P7G4_OPHHA</name>
<gene>
    <name evidence="2" type="primary">PCP4</name>
    <name evidence="2" type="ORF">L345_03912</name>
</gene>
<reference evidence="2 3" key="1">
    <citation type="journal article" date="2013" name="Proc. Natl. Acad. Sci. U.S.A.">
        <title>The king cobra genome reveals dynamic gene evolution and adaptation in the snake venom system.</title>
        <authorList>
            <person name="Vonk F.J."/>
            <person name="Casewell N.R."/>
            <person name="Henkel C.V."/>
            <person name="Heimberg A.M."/>
            <person name="Jansen H.J."/>
            <person name="McCleary R.J."/>
            <person name="Kerkkamp H.M."/>
            <person name="Vos R.A."/>
            <person name="Guerreiro I."/>
            <person name="Calvete J.J."/>
            <person name="Wuster W."/>
            <person name="Woods A.E."/>
            <person name="Logan J.M."/>
            <person name="Harrison R.A."/>
            <person name="Castoe T.A."/>
            <person name="de Koning A.P."/>
            <person name="Pollock D.D."/>
            <person name="Yandell M."/>
            <person name="Calderon D."/>
            <person name="Renjifo C."/>
            <person name="Currier R.B."/>
            <person name="Salgado D."/>
            <person name="Pla D."/>
            <person name="Sanz L."/>
            <person name="Hyder A.S."/>
            <person name="Ribeiro J.M."/>
            <person name="Arntzen J.W."/>
            <person name="van den Thillart G.E."/>
            <person name="Boetzer M."/>
            <person name="Pirovano W."/>
            <person name="Dirks R.P."/>
            <person name="Spaink H.P."/>
            <person name="Duboule D."/>
            <person name="McGlinn E."/>
            <person name="Kini R.M."/>
            <person name="Richardson M.K."/>
        </authorList>
    </citation>
    <scope>NUCLEOTIDE SEQUENCE</scope>
    <source>
        <tissue evidence="2">Blood</tissue>
    </source>
</reference>
<protein>
    <submittedName>
        <fullName evidence="2">Purkinje cell protein 4</fullName>
    </submittedName>
</protein>
<dbReference type="EMBL" id="AZIM01000573">
    <property type="protein sequence ID" value="ETE70280.1"/>
    <property type="molecule type" value="Genomic_DNA"/>
</dbReference>
<sequence length="35" mass="3852">MSERQGAGATNGKGKAPNENDERFQEDELSELIVM</sequence>
<proteinExistence type="predicted"/>
<organism evidence="2 3">
    <name type="scientific">Ophiophagus hannah</name>
    <name type="common">King cobra</name>
    <name type="synonym">Naja hannah</name>
    <dbReference type="NCBI Taxonomy" id="8665"/>
    <lineage>
        <taxon>Eukaryota</taxon>
        <taxon>Metazoa</taxon>
        <taxon>Chordata</taxon>
        <taxon>Craniata</taxon>
        <taxon>Vertebrata</taxon>
        <taxon>Euteleostomi</taxon>
        <taxon>Lepidosauria</taxon>
        <taxon>Squamata</taxon>
        <taxon>Bifurcata</taxon>
        <taxon>Unidentata</taxon>
        <taxon>Episquamata</taxon>
        <taxon>Toxicofera</taxon>
        <taxon>Serpentes</taxon>
        <taxon>Colubroidea</taxon>
        <taxon>Elapidae</taxon>
        <taxon>Elapinae</taxon>
        <taxon>Ophiophagus</taxon>
    </lineage>
</organism>
<evidence type="ECO:0000256" key="1">
    <source>
        <dbReference type="SAM" id="MobiDB-lite"/>
    </source>
</evidence>
<feature type="compositionally biased region" description="Acidic residues" evidence="1">
    <location>
        <begin position="24"/>
        <end position="35"/>
    </location>
</feature>
<comment type="caution">
    <text evidence="2">The sequence shown here is derived from an EMBL/GenBank/DDBJ whole genome shotgun (WGS) entry which is preliminary data.</text>
</comment>
<dbReference type="AlphaFoldDB" id="V8P7G4"/>
<dbReference type="Proteomes" id="UP000018936">
    <property type="component" value="Unassembled WGS sequence"/>
</dbReference>
<evidence type="ECO:0000313" key="2">
    <source>
        <dbReference type="EMBL" id="ETE70280.1"/>
    </source>
</evidence>
<dbReference type="OrthoDB" id="9944346at2759"/>
<keyword evidence="3" id="KW-1185">Reference proteome</keyword>
<feature type="non-terminal residue" evidence="2">
    <location>
        <position position="35"/>
    </location>
</feature>
<accession>V8P7G4</accession>
<evidence type="ECO:0000313" key="3">
    <source>
        <dbReference type="Proteomes" id="UP000018936"/>
    </source>
</evidence>
<feature type="region of interest" description="Disordered" evidence="1">
    <location>
        <begin position="1"/>
        <end position="35"/>
    </location>
</feature>